<proteinExistence type="predicted"/>
<dbReference type="AlphaFoldDB" id="A0A0F9S9D2"/>
<dbReference type="InterPro" id="IPR027417">
    <property type="entry name" value="P-loop_NTPase"/>
</dbReference>
<evidence type="ECO:0000256" key="1">
    <source>
        <dbReference type="SAM" id="MobiDB-lite"/>
    </source>
</evidence>
<name>A0A0F9S9D2_9ZZZZ</name>
<evidence type="ECO:0000313" key="2">
    <source>
        <dbReference type="EMBL" id="KKN25973.1"/>
    </source>
</evidence>
<dbReference type="Pfam" id="PF13479">
    <property type="entry name" value="AAA_24"/>
    <property type="match status" value="1"/>
</dbReference>
<sequence length="277" mass="30930">MANASTKKSKSSSPQSTSVLERIRKPSGELKRLAACIYGRPGVGKTTLLGTMPGKGLVIDIPQVEGGTAVLADKADRIDVAPVVRWEEVDELYQALRTKKLDYSWVAIDTISALQQLAKRKAMKESDHVKSDPNLVTQGDWGKVGQLMTSMVFQFRLLRMHTIFLAQEKPRTTEDGFREFQPSVSPMTMDALPGAMHLVARLYLWENESGVWERRLRVGPHQNFMTKTRAVPGRELPTVLLNPNLAKIFTYLMGHKDAKKPRAAKDESSSLLELEAE</sequence>
<organism evidence="2">
    <name type="scientific">marine sediment metagenome</name>
    <dbReference type="NCBI Taxonomy" id="412755"/>
    <lineage>
        <taxon>unclassified sequences</taxon>
        <taxon>metagenomes</taxon>
        <taxon>ecological metagenomes</taxon>
    </lineage>
</organism>
<gene>
    <name evidence="2" type="ORF">LCGC14_0879420</name>
</gene>
<comment type="caution">
    <text evidence="2">The sequence shown here is derived from an EMBL/GenBank/DDBJ whole genome shotgun (WGS) entry which is preliminary data.</text>
</comment>
<accession>A0A0F9S9D2</accession>
<reference evidence="2" key="1">
    <citation type="journal article" date="2015" name="Nature">
        <title>Complex archaea that bridge the gap between prokaryotes and eukaryotes.</title>
        <authorList>
            <person name="Spang A."/>
            <person name="Saw J.H."/>
            <person name="Jorgensen S.L."/>
            <person name="Zaremba-Niedzwiedzka K."/>
            <person name="Martijn J."/>
            <person name="Lind A.E."/>
            <person name="van Eijk R."/>
            <person name="Schleper C."/>
            <person name="Guy L."/>
            <person name="Ettema T.J."/>
        </authorList>
    </citation>
    <scope>NUCLEOTIDE SEQUENCE</scope>
</reference>
<dbReference type="SUPFAM" id="SSF52540">
    <property type="entry name" value="P-loop containing nucleoside triphosphate hydrolases"/>
    <property type="match status" value="1"/>
</dbReference>
<protein>
    <submittedName>
        <fullName evidence="2">Uncharacterized protein</fullName>
    </submittedName>
</protein>
<feature type="region of interest" description="Disordered" evidence="1">
    <location>
        <begin position="1"/>
        <end position="22"/>
    </location>
</feature>
<dbReference type="EMBL" id="LAZR01002756">
    <property type="protein sequence ID" value="KKN25973.1"/>
    <property type="molecule type" value="Genomic_DNA"/>
</dbReference>